<dbReference type="GO" id="GO:0004519">
    <property type="term" value="F:endonuclease activity"/>
    <property type="evidence" value="ECO:0007669"/>
    <property type="project" value="UniProtKB-KW"/>
</dbReference>
<dbReference type="InterPro" id="IPR005135">
    <property type="entry name" value="Endo/exonuclease/phosphatase"/>
</dbReference>
<dbReference type="PANTHER" id="PTHR14859:SF15">
    <property type="entry name" value="ENDONUCLEASE_EXONUCLEASE_PHOSPHATASE DOMAIN-CONTAINING PROTEIN"/>
    <property type="match status" value="1"/>
</dbReference>
<reference evidence="2 3" key="1">
    <citation type="submission" date="2020-07" db="EMBL/GenBank/DDBJ databases">
        <title>Sequencing the genomes of 1000 actinobacteria strains.</title>
        <authorList>
            <person name="Klenk H.-P."/>
        </authorList>
    </citation>
    <scope>NUCLEOTIDE SEQUENCE [LARGE SCALE GENOMIC DNA]</scope>
    <source>
        <strain evidence="2 3">DSM 103833</strain>
    </source>
</reference>
<evidence type="ECO:0000259" key="1">
    <source>
        <dbReference type="Pfam" id="PF03372"/>
    </source>
</evidence>
<dbReference type="RefSeq" id="WP_179668341.1">
    <property type="nucleotide sequence ID" value="NZ_JACCFP010000001.1"/>
</dbReference>
<dbReference type="Gene3D" id="3.60.10.10">
    <property type="entry name" value="Endonuclease/exonuclease/phosphatase"/>
    <property type="match status" value="1"/>
</dbReference>
<keyword evidence="2" id="KW-0269">Exonuclease</keyword>
<keyword evidence="2" id="KW-0378">Hydrolase</keyword>
<evidence type="ECO:0000313" key="2">
    <source>
        <dbReference type="EMBL" id="NYJ01915.1"/>
    </source>
</evidence>
<keyword evidence="2" id="KW-0255">Endonuclease</keyword>
<evidence type="ECO:0000313" key="3">
    <source>
        <dbReference type="Proteomes" id="UP000530424"/>
    </source>
</evidence>
<name>A0A853C2P7_9ACTN</name>
<proteinExistence type="predicted"/>
<comment type="caution">
    <text evidence="2">The sequence shown here is derived from an EMBL/GenBank/DDBJ whole genome shotgun (WGS) entry which is preliminary data.</text>
</comment>
<gene>
    <name evidence="2" type="ORF">HNR19_002613</name>
</gene>
<dbReference type="SUPFAM" id="SSF56219">
    <property type="entry name" value="DNase I-like"/>
    <property type="match status" value="1"/>
</dbReference>
<protein>
    <submittedName>
        <fullName evidence="2">Endonuclease/exonuclease/phosphatase family metal-dependent hydrolase</fullName>
    </submittedName>
</protein>
<dbReference type="GO" id="GO:0004527">
    <property type="term" value="F:exonuclease activity"/>
    <property type="evidence" value="ECO:0007669"/>
    <property type="project" value="UniProtKB-KW"/>
</dbReference>
<keyword evidence="3" id="KW-1185">Reference proteome</keyword>
<dbReference type="EMBL" id="JACCFP010000001">
    <property type="protein sequence ID" value="NYJ01915.1"/>
    <property type="molecule type" value="Genomic_DNA"/>
</dbReference>
<dbReference type="InterPro" id="IPR036691">
    <property type="entry name" value="Endo/exonu/phosph_ase_sf"/>
</dbReference>
<feature type="domain" description="Endonuclease/exonuclease/phosphatase" evidence="1">
    <location>
        <begin position="4"/>
        <end position="243"/>
    </location>
</feature>
<keyword evidence="2" id="KW-0540">Nuclease</keyword>
<dbReference type="InterPro" id="IPR051916">
    <property type="entry name" value="GPI-anchor_lipid_remodeler"/>
</dbReference>
<dbReference type="AlphaFoldDB" id="A0A853C2P7"/>
<organism evidence="2 3">
    <name type="scientific">Nocardioides thalensis</name>
    <dbReference type="NCBI Taxonomy" id="1914755"/>
    <lineage>
        <taxon>Bacteria</taxon>
        <taxon>Bacillati</taxon>
        <taxon>Actinomycetota</taxon>
        <taxon>Actinomycetes</taxon>
        <taxon>Propionibacteriales</taxon>
        <taxon>Nocardioidaceae</taxon>
        <taxon>Nocardioides</taxon>
    </lineage>
</organism>
<dbReference type="GO" id="GO:0006506">
    <property type="term" value="P:GPI anchor biosynthetic process"/>
    <property type="evidence" value="ECO:0007669"/>
    <property type="project" value="TreeGrafter"/>
</dbReference>
<dbReference type="PANTHER" id="PTHR14859">
    <property type="entry name" value="CALCOFLUOR WHITE HYPERSENSITIVE PROTEIN PRECURSOR"/>
    <property type="match status" value="1"/>
</dbReference>
<sequence length="253" mass="27556">MRLVTFNILNGRSLHDHEVDVAVLTAAIKELDPDVLALQEVDRNQPRSQRADLTAVAADAMDAPHHRFVAALHGSPGATWTAATGELQPDAAAYGIALLSRYPVSGWQVVQLPAIPVPVPMRFRGQLLPTLVRDEPRVAVAAEIESPLGAVTVATTHLSFVDWWNGRQLRHLRAATCDVRRPLLLTGDLNMGPERAERITGMRSLATHPTFPADAPVEQLDHVLAEPDLVARSAAYEMPLSDHRALVVDLDSL</sequence>
<dbReference type="GO" id="GO:0016020">
    <property type="term" value="C:membrane"/>
    <property type="evidence" value="ECO:0007669"/>
    <property type="project" value="GOC"/>
</dbReference>
<accession>A0A853C2P7</accession>
<dbReference type="Pfam" id="PF03372">
    <property type="entry name" value="Exo_endo_phos"/>
    <property type="match status" value="1"/>
</dbReference>
<dbReference type="Proteomes" id="UP000530424">
    <property type="component" value="Unassembled WGS sequence"/>
</dbReference>